<dbReference type="Gene3D" id="3.40.50.1860">
    <property type="match status" value="2"/>
</dbReference>
<dbReference type="PANTHER" id="PTHR21198:SF2">
    <property type="entry name" value="GLUTAMATE RACEMASE"/>
    <property type="match status" value="1"/>
</dbReference>
<feature type="compositionally biased region" description="Basic and acidic residues" evidence="8">
    <location>
        <begin position="230"/>
        <end position="243"/>
    </location>
</feature>
<evidence type="ECO:0000256" key="2">
    <source>
        <dbReference type="ARBA" id="ARBA00013090"/>
    </source>
</evidence>
<comment type="function">
    <text evidence="7">Provides the (R)-glutamate required for cell wall biosynthesis.</text>
</comment>
<evidence type="ECO:0000256" key="5">
    <source>
        <dbReference type="ARBA" id="ARBA00023235"/>
    </source>
</evidence>
<evidence type="ECO:0000256" key="7">
    <source>
        <dbReference type="HAMAP-Rule" id="MF_00258"/>
    </source>
</evidence>
<keyword evidence="10" id="KW-1185">Reference proteome</keyword>
<dbReference type="HAMAP" id="MF_00258">
    <property type="entry name" value="Glu_racemase"/>
    <property type="match status" value="1"/>
</dbReference>
<dbReference type="NCBIfam" id="TIGR00067">
    <property type="entry name" value="glut_race"/>
    <property type="match status" value="1"/>
</dbReference>
<protein>
    <recommendedName>
        <fullName evidence="2 7">Glutamate racemase</fullName>
        <ecNumber evidence="2 7">5.1.1.3</ecNumber>
    </recommendedName>
</protein>
<dbReference type="InterPro" id="IPR033134">
    <property type="entry name" value="Asp/Glu_racemase_AS_2"/>
</dbReference>
<organism evidence="9 10">
    <name type="scientific">Carboxydichorda subterranea</name>
    <dbReference type="NCBI Taxonomy" id="3109565"/>
    <lineage>
        <taxon>Bacteria</taxon>
        <taxon>Bacillati</taxon>
        <taxon>Bacillota</taxon>
        <taxon>Limnochordia</taxon>
        <taxon>Limnochordales</taxon>
        <taxon>Geochordaceae</taxon>
        <taxon>Carboxydichorda</taxon>
    </lineage>
</organism>
<name>A0ABZ1C4F4_9FIRM</name>
<dbReference type="InterPro" id="IPR004391">
    <property type="entry name" value="Glu_race"/>
</dbReference>
<keyword evidence="5 7" id="KW-0413">Isomerase</keyword>
<dbReference type="RefSeq" id="WP_324718177.1">
    <property type="nucleotide sequence ID" value="NZ_CP141615.1"/>
</dbReference>
<feature type="binding site" evidence="7">
    <location>
        <begin position="180"/>
        <end position="181"/>
    </location>
    <ligand>
        <name>substrate</name>
    </ligand>
</feature>
<evidence type="ECO:0000313" key="10">
    <source>
        <dbReference type="Proteomes" id="UP001332192"/>
    </source>
</evidence>
<feature type="active site" description="Proton donor/acceptor" evidence="7">
    <location>
        <position position="66"/>
    </location>
</feature>
<dbReference type="SUPFAM" id="SSF53681">
    <property type="entry name" value="Aspartate/glutamate racemase"/>
    <property type="match status" value="2"/>
</dbReference>
<dbReference type="InterPro" id="IPR018187">
    <property type="entry name" value="Asp/Glu_racemase_AS_1"/>
</dbReference>
<comment type="pathway">
    <text evidence="7">Cell wall biogenesis; peptidoglycan biosynthesis.</text>
</comment>
<dbReference type="Pfam" id="PF01177">
    <property type="entry name" value="Asp_Glu_race"/>
    <property type="match status" value="1"/>
</dbReference>
<gene>
    <name evidence="7 9" type="primary">murI</name>
    <name evidence="9" type="ORF">U7230_03280</name>
</gene>
<keyword evidence="6 7" id="KW-0961">Cell wall biogenesis/degradation</keyword>
<sequence>MYDSGVGGLSVLRHLWRLLPRETVLYVADSGRAPYGGRPPEEIVAFGVQIATFLRGEGAQVLVVACNTSSSVALPEVARAFGGPVVGMLEPAARAVAERWPRGGSVAVLATATTVASGAYPRAIAGQAPAVDVVQEACPEWVPLVEAGRLDGPGVDEAVARHVAPLLEPPGVDGLVLGCTHYPFLEPVIRRVMGRLGRSGETPALLDPGLAVAEEAARVAAAFVTRRPEDRGGRLPAHEDEPCTKGSSGPCGVDRFFTSGSPERFAELFQRLVGAAHEACGREWGGVQVVRW</sequence>
<accession>A0ABZ1C4F4</accession>
<dbReference type="EC" id="5.1.1.3" evidence="2 7"/>
<dbReference type="PANTHER" id="PTHR21198">
    <property type="entry name" value="GLUTAMATE RACEMASE"/>
    <property type="match status" value="1"/>
</dbReference>
<comment type="similarity">
    <text evidence="7">Belongs to the aspartate/glutamate racemases family.</text>
</comment>
<dbReference type="PROSITE" id="PS00923">
    <property type="entry name" value="ASP_GLU_RACEMASE_1"/>
    <property type="match status" value="1"/>
</dbReference>
<evidence type="ECO:0000256" key="1">
    <source>
        <dbReference type="ARBA" id="ARBA00001602"/>
    </source>
</evidence>
<feature type="binding site" evidence="7">
    <location>
        <begin position="67"/>
        <end position="68"/>
    </location>
    <ligand>
        <name>substrate</name>
    </ligand>
</feature>
<dbReference type="InterPro" id="IPR001920">
    <property type="entry name" value="Asp/Glu_race"/>
</dbReference>
<evidence type="ECO:0000256" key="4">
    <source>
        <dbReference type="ARBA" id="ARBA00022984"/>
    </source>
</evidence>
<evidence type="ECO:0000256" key="6">
    <source>
        <dbReference type="ARBA" id="ARBA00023316"/>
    </source>
</evidence>
<dbReference type="PROSITE" id="PS00924">
    <property type="entry name" value="ASP_GLU_RACEMASE_2"/>
    <property type="match status" value="1"/>
</dbReference>
<dbReference type="GO" id="GO:0008881">
    <property type="term" value="F:glutamate racemase activity"/>
    <property type="evidence" value="ECO:0007669"/>
    <property type="project" value="UniProtKB-EC"/>
</dbReference>
<proteinExistence type="inferred from homology"/>
<feature type="region of interest" description="Disordered" evidence="8">
    <location>
        <begin position="230"/>
        <end position="249"/>
    </location>
</feature>
<dbReference type="EMBL" id="CP141615">
    <property type="protein sequence ID" value="WRP18907.1"/>
    <property type="molecule type" value="Genomic_DNA"/>
</dbReference>
<reference evidence="9 10" key="1">
    <citation type="journal article" date="2024" name="Front. Microbiol.">
        <title>Novel thermophilic genera Geochorda gen. nov. and Carboxydochorda gen. nov. from the deep terrestrial subsurface reveal the ecophysiological diversity in the class Limnochordia.</title>
        <authorList>
            <person name="Karnachuk O.V."/>
            <person name="Lukina A.P."/>
            <person name="Avakyan M.R."/>
            <person name="Kadnikov V.V."/>
            <person name="Begmatov S."/>
            <person name="Beletsky A.V."/>
            <person name="Vlasova K.G."/>
            <person name="Novikov A.A."/>
            <person name="Shcherbakova V.A."/>
            <person name="Mardanov A.V."/>
            <person name="Ravin N.V."/>
        </authorList>
    </citation>
    <scope>NUCLEOTIDE SEQUENCE [LARGE SCALE GENOMIC DNA]</scope>
    <source>
        <strain evidence="9 10">L945</strain>
    </source>
</reference>
<evidence type="ECO:0000313" key="9">
    <source>
        <dbReference type="EMBL" id="WRP18907.1"/>
    </source>
</evidence>
<evidence type="ECO:0000256" key="3">
    <source>
        <dbReference type="ARBA" id="ARBA00022960"/>
    </source>
</evidence>
<comment type="catalytic activity">
    <reaction evidence="1 7">
        <text>L-glutamate = D-glutamate</text>
        <dbReference type="Rhea" id="RHEA:12813"/>
        <dbReference type="ChEBI" id="CHEBI:29985"/>
        <dbReference type="ChEBI" id="CHEBI:29986"/>
        <dbReference type="EC" id="5.1.1.3"/>
    </reaction>
</comment>
<keyword evidence="4 7" id="KW-0573">Peptidoglycan synthesis</keyword>
<feature type="binding site" evidence="7">
    <location>
        <begin position="3"/>
        <end position="4"/>
    </location>
    <ligand>
        <name>substrate</name>
    </ligand>
</feature>
<evidence type="ECO:0000256" key="8">
    <source>
        <dbReference type="SAM" id="MobiDB-lite"/>
    </source>
</evidence>
<feature type="binding site" evidence="7">
    <location>
        <begin position="35"/>
        <end position="36"/>
    </location>
    <ligand>
        <name>substrate</name>
    </ligand>
</feature>
<dbReference type="Proteomes" id="UP001332192">
    <property type="component" value="Chromosome"/>
</dbReference>
<dbReference type="InterPro" id="IPR015942">
    <property type="entry name" value="Asp/Glu/hydantoin_racemase"/>
</dbReference>
<keyword evidence="3 7" id="KW-0133">Cell shape</keyword>
<feature type="active site" description="Proton donor/acceptor" evidence="7">
    <location>
        <position position="179"/>
    </location>
</feature>